<dbReference type="GeneID" id="69058662"/>
<accession>A0A6P1E6X3</accession>
<gene>
    <name evidence="1" type="ORF">GQR93_09815</name>
</gene>
<proteinExistence type="predicted"/>
<dbReference type="RefSeq" id="WP_159298771.1">
    <property type="nucleotide sequence ID" value="NZ_CP047121.1"/>
</dbReference>
<dbReference type="EMBL" id="CP047121">
    <property type="protein sequence ID" value="QHB52468.1"/>
    <property type="molecule type" value="Genomic_DNA"/>
</dbReference>
<evidence type="ECO:0000313" key="1">
    <source>
        <dbReference type="EMBL" id="QHB52468.1"/>
    </source>
</evidence>
<protein>
    <submittedName>
        <fullName evidence="1">Uncharacterized protein</fullName>
    </submittedName>
</protein>
<dbReference type="Proteomes" id="UP000465035">
    <property type="component" value="Chromosome"/>
</dbReference>
<evidence type="ECO:0000313" key="2">
    <source>
        <dbReference type="Proteomes" id="UP000465035"/>
    </source>
</evidence>
<reference evidence="1 2" key="1">
    <citation type="submission" date="2019-12" db="EMBL/GenBank/DDBJ databases">
        <title>Lactobacillus hilgardii FLUB.</title>
        <authorList>
            <person name="Gustaw K."/>
        </authorList>
    </citation>
    <scope>NUCLEOTIDE SEQUENCE [LARGE SCALE GENOMIC DNA]</scope>
    <source>
        <strain evidence="1 2">FLUB</strain>
    </source>
</reference>
<sequence>MDLLTQKINRYYKRLEEHRLVHQAFFAELLELIRDCEEVWGSVMNAPDDSQEMWLIRRCIENEPQVHFREKFMSDLPGVTARQIRRQIPQLYEMGFDYLEISRILEIRPKYAYITVFNYRKARELV</sequence>
<organism evidence="1 2">
    <name type="scientific">Lentilactobacillus hilgardii</name>
    <name type="common">Lactobacillus hilgardii</name>
    <dbReference type="NCBI Taxonomy" id="1588"/>
    <lineage>
        <taxon>Bacteria</taxon>
        <taxon>Bacillati</taxon>
        <taxon>Bacillota</taxon>
        <taxon>Bacilli</taxon>
        <taxon>Lactobacillales</taxon>
        <taxon>Lactobacillaceae</taxon>
        <taxon>Lentilactobacillus</taxon>
    </lineage>
</organism>
<name>A0A6P1E6X3_LENHI</name>
<dbReference type="AlphaFoldDB" id="A0A6P1E6X3"/>